<name>A0ABX6MGM6_9BURK</name>
<comment type="catalytic activity">
    <reaction evidence="11">
        <text>4 Fe(II)-[cytochrome c] + O2 + 8 H(+)(in) = 4 Fe(III)-[cytochrome c] + 2 H2O + 4 H(+)(out)</text>
        <dbReference type="Rhea" id="RHEA:11436"/>
        <dbReference type="Rhea" id="RHEA-COMP:10350"/>
        <dbReference type="Rhea" id="RHEA-COMP:14399"/>
        <dbReference type="ChEBI" id="CHEBI:15377"/>
        <dbReference type="ChEBI" id="CHEBI:15378"/>
        <dbReference type="ChEBI" id="CHEBI:15379"/>
        <dbReference type="ChEBI" id="CHEBI:29033"/>
        <dbReference type="ChEBI" id="CHEBI:29034"/>
        <dbReference type="EC" id="7.1.1.9"/>
    </reaction>
</comment>
<evidence type="ECO:0000256" key="9">
    <source>
        <dbReference type="ARBA" id="ARBA00023008"/>
    </source>
</evidence>
<keyword evidence="5 12" id="KW-0349">Heme</keyword>
<keyword evidence="17" id="KW-1185">Reference proteome</keyword>
<keyword evidence="13" id="KW-1133">Transmembrane helix</keyword>
<keyword evidence="9" id="KW-0186">Copper</keyword>
<evidence type="ECO:0000256" key="8">
    <source>
        <dbReference type="ARBA" id="ARBA00023004"/>
    </source>
</evidence>
<evidence type="ECO:0000256" key="3">
    <source>
        <dbReference type="ARBA" id="ARBA00007866"/>
    </source>
</evidence>
<dbReference type="SUPFAM" id="SSF46626">
    <property type="entry name" value="Cytochrome c"/>
    <property type="match status" value="1"/>
</dbReference>
<dbReference type="Gene3D" id="2.60.40.420">
    <property type="entry name" value="Cupredoxins - blue copper proteins"/>
    <property type="match status" value="1"/>
</dbReference>
<dbReference type="CDD" id="cd04213">
    <property type="entry name" value="CuRO_CcO_Caa3_II"/>
    <property type="match status" value="1"/>
</dbReference>
<dbReference type="SUPFAM" id="SSF49503">
    <property type="entry name" value="Cupredoxins"/>
    <property type="match status" value="1"/>
</dbReference>
<keyword evidence="10 13" id="KW-0472">Membrane</keyword>
<keyword evidence="8 12" id="KW-0408">Iron</keyword>
<accession>A0ABX6MGM6</accession>
<evidence type="ECO:0000256" key="5">
    <source>
        <dbReference type="ARBA" id="ARBA00022617"/>
    </source>
</evidence>
<evidence type="ECO:0000259" key="14">
    <source>
        <dbReference type="PROSITE" id="PS50857"/>
    </source>
</evidence>
<feature type="transmembrane region" description="Helical" evidence="13">
    <location>
        <begin position="24"/>
        <end position="45"/>
    </location>
</feature>
<feature type="domain" description="Cytochrome c" evidence="15">
    <location>
        <begin position="233"/>
        <end position="339"/>
    </location>
</feature>
<dbReference type="Pfam" id="PF00116">
    <property type="entry name" value="COX2"/>
    <property type="match status" value="1"/>
</dbReference>
<dbReference type="Proteomes" id="UP000503117">
    <property type="component" value="Chromosome"/>
</dbReference>
<dbReference type="Pfam" id="PF00034">
    <property type="entry name" value="Cytochrom_C"/>
    <property type="match status" value="1"/>
</dbReference>
<reference evidence="16 17" key="1">
    <citation type="submission" date="2020-04" db="EMBL/GenBank/DDBJ databases">
        <title>Genome sequencing of novel species.</title>
        <authorList>
            <person name="Heo J."/>
            <person name="Kim S.-J."/>
            <person name="Kim J.-S."/>
            <person name="Hong S.-B."/>
            <person name="Kwon S.-W."/>
        </authorList>
    </citation>
    <scope>NUCLEOTIDE SEQUENCE [LARGE SCALE GENOMIC DNA]</scope>
    <source>
        <strain evidence="16 17">AF9R3</strain>
    </source>
</reference>
<feature type="domain" description="Cytochrome oxidase subunit II copper A binding" evidence="14">
    <location>
        <begin position="89"/>
        <end position="205"/>
    </location>
</feature>
<feature type="transmembrane region" description="Helical" evidence="13">
    <location>
        <begin position="57"/>
        <end position="78"/>
    </location>
</feature>
<dbReference type="PROSITE" id="PS51007">
    <property type="entry name" value="CYTC"/>
    <property type="match status" value="1"/>
</dbReference>
<evidence type="ECO:0000256" key="1">
    <source>
        <dbReference type="ARBA" id="ARBA00004370"/>
    </source>
</evidence>
<evidence type="ECO:0000313" key="17">
    <source>
        <dbReference type="Proteomes" id="UP000503117"/>
    </source>
</evidence>
<keyword evidence="4" id="KW-0813">Transport</keyword>
<organism evidence="16 17">
    <name type="scientific">Duganella dendranthematis</name>
    <dbReference type="NCBI Taxonomy" id="2728021"/>
    <lineage>
        <taxon>Bacteria</taxon>
        <taxon>Pseudomonadati</taxon>
        <taxon>Pseudomonadota</taxon>
        <taxon>Betaproteobacteria</taxon>
        <taxon>Burkholderiales</taxon>
        <taxon>Oxalobacteraceae</taxon>
        <taxon>Telluria group</taxon>
        <taxon>Duganella</taxon>
    </lineage>
</organism>
<evidence type="ECO:0000256" key="12">
    <source>
        <dbReference type="PROSITE-ProRule" id="PRU00433"/>
    </source>
</evidence>
<evidence type="ECO:0000256" key="10">
    <source>
        <dbReference type="ARBA" id="ARBA00023136"/>
    </source>
</evidence>
<comment type="similarity">
    <text evidence="3">Belongs to the cytochrome c oxidase subunit 2 family.</text>
</comment>
<dbReference type="InterPro" id="IPR002429">
    <property type="entry name" value="CcO_II-like_C"/>
</dbReference>
<dbReference type="InterPro" id="IPR045187">
    <property type="entry name" value="CcO_II"/>
</dbReference>
<dbReference type="RefSeq" id="WP_169114390.1">
    <property type="nucleotide sequence ID" value="NZ_CP051684.1"/>
</dbReference>
<dbReference type="InterPro" id="IPR036909">
    <property type="entry name" value="Cyt_c-like_dom_sf"/>
</dbReference>
<comment type="subcellular location">
    <subcellularLocation>
        <location evidence="1">Membrane</location>
    </subcellularLocation>
    <subcellularLocation>
        <location evidence="2">Periplasm</location>
    </subcellularLocation>
</comment>
<dbReference type="PANTHER" id="PTHR22888:SF9">
    <property type="entry name" value="CYTOCHROME C OXIDASE SUBUNIT 2"/>
    <property type="match status" value="1"/>
</dbReference>
<keyword evidence="13" id="KW-0812">Transmembrane</keyword>
<proteinExistence type="inferred from homology"/>
<evidence type="ECO:0000259" key="15">
    <source>
        <dbReference type="PROSITE" id="PS51007"/>
    </source>
</evidence>
<dbReference type="PROSITE" id="PS50857">
    <property type="entry name" value="COX2_CUA"/>
    <property type="match status" value="1"/>
</dbReference>
<gene>
    <name evidence="16" type="ORF">HH213_27435</name>
</gene>
<evidence type="ECO:0000256" key="7">
    <source>
        <dbReference type="ARBA" id="ARBA00022982"/>
    </source>
</evidence>
<protein>
    <submittedName>
        <fullName evidence="16">C-type cytochrome</fullName>
    </submittedName>
</protein>
<dbReference type="PANTHER" id="PTHR22888">
    <property type="entry name" value="CYTOCHROME C OXIDASE, SUBUNIT II"/>
    <property type="match status" value="1"/>
</dbReference>
<evidence type="ECO:0000256" key="6">
    <source>
        <dbReference type="ARBA" id="ARBA00022723"/>
    </source>
</evidence>
<dbReference type="InterPro" id="IPR001505">
    <property type="entry name" value="Copper_CuA"/>
</dbReference>
<keyword evidence="7" id="KW-0249">Electron transport</keyword>
<evidence type="ECO:0000256" key="13">
    <source>
        <dbReference type="SAM" id="Phobius"/>
    </source>
</evidence>
<evidence type="ECO:0000256" key="11">
    <source>
        <dbReference type="ARBA" id="ARBA00047816"/>
    </source>
</evidence>
<dbReference type="InterPro" id="IPR034236">
    <property type="entry name" value="CuRO_CcO_Caa3_II"/>
</dbReference>
<evidence type="ECO:0000313" key="16">
    <source>
        <dbReference type="EMBL" id="QJD93488.1"/>
    </source>
</evidence>
<evidence type="ECO:0000256" key="2">
    <source>
        <dbReference type="ARBA" id="ARBA00004418"/>
    </source>
</evidence>
<dbReference type="InterPro" id="IPR009056">
    <property type="entry name" value="Cyt_c-like_dom"/>
</dbReference>
<dbReference type="InterPro" id="IPR008972">
    <property type="entry name" value="Cupredoxin"/>
</dbReference>
<dbReference type="PROSITE" id="PS00078">
    <property type="entry name" value="COX2"/>
    <property type="match status" value="1"/>
</dbReference>
<evidence type="ECO:0000256" key="4">
    <source>
        <dbReference type="ARBA" id="ARBA00022448"/>
    </source>
</evidence>
<keyword evidence="6 12" id="KW-0479">Metal-binding</keyword>
<dbReference type="EMBL" id="CP051684">
    <property type="protein sequence ID" value="QJD93488.1"/>
    <property type="molecule type" value="Genomic_DNA"/>
</dbReference>
<sequence length="339" mass="35298">MTAPQQSALHPAGQDAEVIHQLTWILSGGAALVFVGVMVLCVMGLRARREVNIRTWLLGGGVLLPVLVLSALLAFSTWRSAQLSTLSSQHAVKIAVVAHLWWWEVRYTDPAGGPDIVLANEIRLPVGQTVYLGLSSADVIHSFWVPALAGKVDMVPGRLHGLTVRADKPGVYRGQCAEYCGEQHARMALHVVAQGEGEFNAWLAAQARPAIGANSATSEPAAQQAAMGAGGAEPIAVGRKAFAAQRCAACHVVREGARMAGAGAGSGGVPGEQATLGPDLTHVGSRLYIGAGTLPNSRAALAAWITNPHSVKPGVRMPAGADMDAATLDALAAYLEQLK</sequence>